<dbReference type="AlphaFoldDB" id="A0A9W7TNZ5"/>
<dbReference type="InterPro" id="IPR040676">
    <property type="entry name" value="DUF5641"/>
</dbReference>
<protein>
    <recommendedName>
        <fullName evidence="1">Integrase catalytic domain-containing protein</fullName>
    </recommendedName>
</protein>
<name>A0A9W7TNZ5_TRIRA</name>
<feature type="non-terminal residue" evidence="2">
    <location>
        <position position="374"/>
    </location>
</feature>
<dbReference type="GO" id="GO:0003676">
    <property type="term" value="F:nucleic acid binding"/>
    <property type="evidence" value="ECO:0007669"/>
    <property type="project" value="InterPro"/>
</dbReference>
<gene>
    <name evidence="2" type="ORF">IRJ41_017128</name>
</gene>
<dbReference type="Proteomes" id="UP001059041">
    <property type="component" value="Linkage Group LG15"/>
</dbReference>
<dbReference type="Pfam" id="PF17921">
    <property type="entry name" value="Integrase_H2C2"/>
    <property type="match status" value="1"/>
</dbReference>
<organism evidence="2 3">
    <name type="scientific">Triplophysa rosa</name>
    <name type="common">Cave loach</name>
    <dbReference type="NCBI Taxonomy" id="992332"/>
    <lineage>
        <taxon>Eukaryota</taxon>
        <taxon>Metazoa</taxon>
        <taxon>Chordata</taxon>
        <taxon>Craniata</taxon>
        <taxon>Vertebrata</taxon>
        <taxon>Euteleostomi</taxon>
        <taxon>Actinopterygii</taxon>
        <taxon>Neopterygii</taxon>
        <taxon>Teleostei</taxon>
        <taxon>Ostariophysi</taxon>
        <taxon>Cypriniformes</taxon>
        <taxon>Nemacheilidae</taxon>
        <taxon>Triplophysa</taxon>
    </lineage>
</organism>
<accession>A0A9W7TNZ5</accession>
<dbReference type="InterPro" id="IPR036397">
    <property type="entry name" value="RNaseH_sf"/>
</dbReference>
<dbReference type="InterPro" id="IPR041588">
    <property type="entry name" value="Integrase_H2C2"/>
</dbReference>
<dbReference type="InterPro" id="IPR001584">
    <property type="entry name" value="Integrase_cat-core"/>
</dbReference>
<comment type="caution">
    <text evidence="2">The sequence shown here is derived from an EMBL/GenBank/DDBJ whole genome shotgun (WGS) entry which is preliminary data.</text>
</comment>
<evidence type="ECO:0000259" key="1">
    <source>
        <dbReference type="PROSITE" id="PS50994"/>
    </source>
</evidence>
<dbReference type="Pfam" id="PF18701">
    <property type="entry name" value="DUF5641"/>
    <property type="match status" value="1"/>
</dbReference>
<dbReference type="Gene3D" id="1.10.340.70">
    <property type="match status" value="1"/>
</dbReference>
<evidence type="ECO:0000313" key="3">
    <source>
        <dbReference type="Proteomes" id="UP001059041"/>
    </source>
</evidence>
<sequence length="374" mass="43253">PEERKHPIILDKDHHIATLILRHIHQQLSHSGRNHMLSKLRKRYWIIKGNAAARKIIFSCGHCRRFGVKTSEQKMADLPKERLIPDLPPFTNVGVDYFGPVEAKRGRSIVKRYGVIFTCMTSRAVYLEVAYSLDTDSCINSLRRFICRRGQVTHIKSDNGTNFVGAERELKEMLSLWNKSKIQKTMLQKGVQWSFNPPGGSHYGGVWERIIRMVKRILRSILHQQILDEGLQTVLCEIEAILNDRPITKLSDDPNDLEPLTPNHLLQMRSKPVLSPGLFDKSELYSSRRWKQVQYMCDLFLEKKWNKERRNFVPGDIVVIVDSTAPRGSWLMGRVLEVFPDKNGLVRSVRVQTKTSTLERPVTKLCLLYDNMDI</sequence>
<dbReference type="PROSITE" id="PS50994">
    <property type="entry name" value="INTEGRASE"/>
    <property type="match status" value="1"/>
</dbReference>
<keyword evidence="3" id="KW-1185">Reference proteome</keyword>
<evidence type="ECO:0000313" key="2">
    <source>
        <dbReference type="EMBL" id="KAI7799911.1"/>
    </source>
</evidence>
<dbReference type="EMBL" id="JAFHDT010000015">
    <property type="protein sequence ID" value="KAI7799911.1"/>
    <property type="molecule type" value="Genomic_DNA"/>
</dbReference>
<dbReference type="SUPFAM" id="SSF53098">
    <property type="entry name" value="Ribonuclease H-like"/>
    <property type="match status" value="1"/>
</dbReference>
<dbReference type="PANTHER" id="PTHR47331:SF1">
    <property type="entry name" value="GAG-LIKE PROTEIN"/>
    <property type="match status" value="1"/>
</dbReference>
<reference evidence="2" key="1">
    <citation type="submission" date="2021-02" db="EMBL/GenBank/DDBJ databases">
        <title>Comparative genomics reveals that relaxation of natural selection precedes convergent phenotypic evolution of cavefish.</title>
        <authorList>
            <person name="Peng Z."/>
        </authorList>
    </citation>
    <scope>NUCLEOTIDE SEQUENCE</scope>
    <source>
        <tissue evidence="2">Muscle</tissue>
    </source>
</reference>
<dbReference type="InterPro" id="IPR012337">
    <property type="entry name" value="RNaseH-like_sf"/>
</dbReference>
<dbReference type="Gene3D" id="3.30.420.10">
    <property type="entry name" value="Ribonuclease H-like superfamily/Ribonuclease H"/>
    <property type="match status" value="1"/>
</dbReference>
<feature type="domain" description="Integrase catalytic" evidence="1">
    <location>
        <begin position="84"/>
        <end position="270"/>
    </location>
</feature>
<dbReference type="GO" id="GO:0015074">
    <property type="term" value="P:DNA integration"/>
    <property type="evidence" value="ECO:0007669"/>
    <property type="project" value="InterPro"/>
</dbReference>
<dbReference type="PANTHER" id="PTHR47331">
    <property type="entry name" value="PHD-TYPE DOMAIN-CONTAINING PROTEIN"/>
    <property type="match status" value="1"/>
</dbReference>
<proteinExistence type="predicted"/>